<name>A0A1L3JDT1_9SPHN</name>
<gene>
    <name evidence="2" type="ORF">LPB140_11475</name>
</gene>
<dbReference type="SUPFAM" id="SSF50249">
    <property type="entry name" value="Nucleic acid-binding proteins"/>
    <property type="match status" value="2"/>
</dbReference>
<dbReference type="OrthoDB" id="9791685at2"/>
<dbReference type="EMBL" id="CP018154">
    <property type="protein sequence ID" value="APG63301.1"/>
    <property type="molecule type" value="Genomic_DNA"/>
</dbReference>
<dbReference type="PROSITE" id="PS51857">
    <property type="entry name" value="CSD_2"/>
    <property type="match status" value="1"/>
</dbReference>
<protein>
    <recommendedName>
        <fullName evidence="1">CSD domain-containing protein</fullName>
    </recommendedName>
</protein>
<accession>A0A1L3JDT1</accession>
<dbReference type="Pfam" id="PF00313">
    <property type="entry name" value="CSD"/>
    <property type="match status" value="2"/>
</dbReference>
<sequence>MAEQGASEPRGRDSGPYGVDEVEDIIIFDSNNDVQIDDKENDAIDSAAIIHGKVKWFDRKRGFGFIQTDNGGADIMIHSSLLEEHGRRELPDGCPIKIIAEQGKKGLFAAQIIEFDAGVENVEHHIAPPSPNLYLPFGDNINSTLAKVKWFSKVKGYGFLESKKLNKDIFVHMEIMRLAGILEIDNDMALNVHYEDSAKGPLALEVRLPPKGQD</sequence>
<dbReference type="InterPro" id="IPR012340">
    <property type="entry name" value="NA-bd_OB-fold"/>
</dbReference>
<evidence type="ECO:0000313" key="3">
    <source>
        <dbReference type="Proteomes" id="UP000242561"/>
    </source>
</evidence>
<dbReference type="PRINTS" id="PR00050">
    <property type="entry name" value="COLDSHOCK"/>
</dbReference>
<proteinExistence type="predicted"/>
<dbReference type="Proteomes" id="UP000242561">
    <property type="component" value="Chromosome"/>
</dbReference>
<dbReference type="RefSeq" id="WP_072559953.1">
    <property type="nucleotide sequence ID" value="NZ_CP018154.1"/>
</dbReference>
<organism evidence="2 3">
    <name type="scientific">Sphingorhabdus lutea</name>
    <dbReference type="NCBI Taxonomy" id="1913578"/>
    <lineage>
        <taxon>Bacteria</taxon>
        <taxon>Pseudomonadati</taxon>
        <taxon>Pseudomonadota</taxon>
        <taxon>Alphaproteobacteria</taxon>
        <taxon>Sphingomonadales</taxon>
        <taxon>Sphingomonadaceae</taxon>
        <taxon>Sphingorhabdus</taxon>
    </lineage>
</organism>
<dbReference type="PANTHER" id="PTHR46565">
    <property type="entry name" value="COLD SHOCK DOMAIN PROTEIN 2"/>
    <property type="match status" value="1"/>
</dbReference>
<dbReference type="STRING" id="1913578.LPB140_11475"/>
<dbReference type="GO" id="GO:0005829">
    <property type="term" value="C:cytosol"/>
    <property type="evidence" value="ECO:0007669"/>
    <property type="project" value="UniProtKB-ARBA"/>
</dbReference>
<keyword evidence="3" id="KW-1185">Reference proteome</keyword>
<evidence type="ECO:0000313" key="2">
    <source>
        <dbReference type="EMBL" id="APG63301.1"/>
    </source>
</evidence>
<dbReference type="PANTHER" id="PTHR46565:SF20">
    <property type="entry name" value="COLD SHOCK DOMAIN-CONTAINING PROTEIN 4"/>
    <property type="match status" value="1"/>
</dbReference>
<dbReference type="GO" id="GO:0003676">
    <property type="term" value="F:nucleic acid binding"/>
    <property type="evidence" value="ECO:0007669"/>
    <property type="project" value="InterPro"/>
</dbReference>
<dbReference type="InterPro" id="IPR002059">
    <property type="entry name" value="CSP_DNA-bd"/>
</dbReference>
<dbReference type="AlphaFoldDB" id="A0A1L3JDT1"/>
<dbReference type="Gene3D" id="2.40.50.140">
    <property type="entry name" value="Nucleic acid-binding proteins"/>
    <property type="match status" value="2"/>
</dbReference>
<evidence type="ECO:0000259" key="1">
    <source>
        <dbReference type="PROSITE" id="PS51857"/>
    </source>
</evidence>
<dbReference type="SMART" id="SM00357">
    <property type="entry name" value="CSP"/>
    <property type="match status" value="2"/>
</dbReference>
<reference evidence="2 3" key="1">
    <citation type="submission" date="2016-11" db="EMBL/GenBank/DDBJ databases">
        <title>Sphingorhabdus sp. LPB0140, isolated from marine environment.</title>
        <authorList>
            <person name="Kim E."/>
            <person name="Yi H."/>
        </authorList>
    </citation>
    <scope>NUCLEOTIDE SEQUENCE [LARGE SCALE GENOMIC DNA]</scope>
    <source>
        <strain evidence="2 3">LPB0140</strain>
    </source>
</reference>
<feature type="domain" description="CSD" evidence="1">
    <location>
        <begin position="49"/>
        <end position="114"/>
    </location>
</feature>
<dbReference type="InterPro" id="IPR011129">
    <property type="entry name" value="CSD"/>
</dbReference>
<dbReference type="KEGG" id="sphl:LPB140_11475"/>
<dbReference type="CDD" id="cd04458">
    <property type="entry name" value="CSP_CDS"/>
    <property type="match status" value="2"/>
</dbReference>